<keyword evidence="4" id="KW-0804">Transcription</keyword>
<evidence type="ECO:0000313" key="8">
    <source>
        <dbReference type="EMBL" id="GLB38372.1"/>
    </source>
</evidence>
<evidence type="ECO:0000259" key="7">
    <source>
        <dbReference type="PROSITE" id="PS50066"/>
    </source>
</evidence>
<protein>
    <submittedName>
        <fullName evidence="8">MADS</fullName>
    </submittedName>
</protein>
<proteinExistence type="predicted"/>
<keyword evidence="5" id="KW-0539">Nucleus</keyword>
<dbReference type="GO" id="GO:0046983">
    <property type="term" value="F:protein dimerization activity"/>
    <property type="evidence" value="ECO:0007669"/>
    <property type="project" value="InterPro"/>
</dbReference>
<evidence type="ECO:0000256" key="4">
    <source>
        <dbReference type="ARBA" id="ARBA00023163"/>
    </source>
</evidence>
<comment type="caution">
    <text evidence="8">The sequence shown here is derived from an EMBL/GenBank/DDBJ whole genome shotgun (WGS) entry which is preliminary data.</text>
</comment>
<evidence type="ECO:0000313" key="9">
    <source>
        <dbReference type="Proteomes" id="UP001063166"/>
    </source>
</evidence>
<dbReference type="GO" id="GO:0000981">
    <property type="term" value="F:DNA-binding transcription factor activity, RNA polymerase II-specific"/>
    <property type="evidence" value="ECO:0007669"/>
    <property type="project" value="InterPro"/>
</dbReference>
<feature type="compositionally biased region" description="Gly residues" evidence="6">
    <location>
        <begin position="394"/>
        <end position="405"/>
    </location>
</feature>
<organism evidence="8 9">
    <name type="scientific">Lyophyllum shimeji</name>
    <name type="common">Hon-shimeji</name>
    <name type="synonym">Tricholoma shimeji</name>
    <dbReference type="NCBI Taxonomy" id="47721"/>
    <lineage>
        <taxon>Eukaryota</taxon>
        <taxon>Fungi</taxon>
        <taxon>Dikarya</taxon>
        <taxon>Basidiomycota</taxon>
        <taxon>Agaricomycotina</taxon>
        <taxon>Agaricomycetes</taxon>
        <taxon>Agaricomycetidae</taxon>
        <taxon>Agaricales</taxon>
        <taxon>Tricholomatineae</taxon>
        <taxon>Lyophyllaceae</taxon>
        <taxon>Lyophyllum</taxon>
    </lineage>
</organism>
<dbReference type="OrthoDB" id="2284405at2759"/>
<name>A0A9P3PN60_LYOSH</name>
<feature type="compositionally biased region" description="Low complexity" evidence="6">
    <location>
        <begin position="406"/>
        <end position="431"/>
    </location>
</feature>
<evidence type="ECO:0000256" key="2">
    <source>
        <dbReference type="ARBA" id="ARBA00023015"/>
    </source>
</evidence>
<dbReference type="InterPro" id="IPR036879">
    <property type="entry name" value="TF_MADSbox_sf"/>
</dbReference>
<accession>A0A9P3PN60</accession>
<dbReference type="PROSITE" id="PS00350">
    <property type="entry name" value="MADS_BOX_1"/>
    <property type="match status" value="1"/>
</dbReference>
<reference evidence="8" key="1">
    <citation type="submission" date="2022-07" db="EMBL/GenBank/DDBJ databases">
        <title>The genome of Lyophyllum shimeji provides insight into the initial evolution of ectomycorrhizal fungal genome.</title>
        <authorList>
            <person name="Kobayashi Y."/>
            <person name="Shibata T."/>
            <person name="Hirakawa H."/>
            <person name="Shigenobu S."/>
            <person name="Nishiyama T."/>
            <person name="Yamada A."/>
            <person name="Hasebe M."/>
            <person name="Kawaguchi M."/>
        </authorList>
    </citation>
    <scope>NUCLEOTIDE SEQUENCE</scope>
    <source>
        <strain evidence="8">AT787</strain>
    </source>
</reference>
<dbReference type="GO" id="GO:0005634">
    <property type="term" value="C:nucleus"/>
    <property type="evidence" value="ECO:0007669"/>
    <property type="project" value="UniProtKB-SubCell"/>
</dbReference>
<evidence type="ECO:0000256" key="1">
    <source>
        <dbReference type="ARBA" id="ARBA00004123"/>
    </source>
</evidence>
<feature type="region of interest" description="Disordered" evidence="6">
    <location>
        <begin position="40"/>
        <end position="119"/>
    </location>
</feature>
<dbReference type="CDD" id="cd00266">
    <property type="entry name" value="MADS_SRF_like"/>
    <property type="match status" value="1"/>
</dbReference>
<dbReference type="Proteomes" id="UP001063166">
    <property type="component" value="Unassembled WGS sequence"/>
</dbReference>
<feature type="compositionally biased region" description="Polar residues" evidence="6">
    <location>
        <begin position="332"/>
        <end position="344"/>
    </location>
</feature>
<evidence type="ECO:0000256" key="5">
    <source>
        <dbReference type="ARBA" id="ARBA00023242"/>
    </source>
</evidence>
<evidence type="ECO:0000256" key="3">
    <source>
        <dbReference type="ARBA" id="ARBA00023125"/>
    </source>
</evidence>
<sequence>MCRAQLGLQKRVLINLPFSPSPRIPFPPLFSLRTVSRLHIPSPTSSTQRPPSPTMSMRNTKRQRGVDMHSGTSAPVDGHPPPPGQPTVGEDAFINDNDAVDSGGDDDDDEDKPKADKKAGRRKIKIEFIQDKSRRHITFSKRKAGIMKKAYELSTLTGTQVLLLVVSETGLVYTFTTAKLQPLVTQPEGKNLIQACLNAPPGALPSSHPIGPPINRTSAPMPMSGAPPPPSNLPGGLSINPSGPPPKDEDEGDDVEDSPGHGSRVKRRRRASSNAGPTSAGGPNRGATSPHSPNASIPPLSIPTSGQPGQPPSQSHQPHQQPTPSQIALGASPTSPQQQHQQVTSSSAAAYSGGSYGHHPGQPQQPTQHHQPPQHDPGLYGSHMLSPGGYSYSSGGGPPTQGGPGQQAQLGGLAAAAAAQHGHWSQQQPQVGQGGGHYGRR</sequence>
<dbReference type="FunFam" id="3.40.1810.10:FF:000002">
    <property type="entry name" value="Serum response factor b"/>
    <property type="match status" value="1"/>
</dbReference>
<dbReference type="Pfam" id="PF00319">
    <property type="entry name" value="SRF-TF"/>
    <property type="match status" value="1"/>
</dbReference>
<feature type="domain" description="MADS-box" evidence="7">
    <location>
        <begin position="119"/>
        <end position="179"/>
    </location>
</feature>
<gene>
    <name evidence="8" type="primary">MCM1</name>
    <name evidence="8" type="ORF">LshimejAT787_0502370</name>
</gene>
<dbReference type="Gene3D" id="3.40.1810.10">
    <property type="entry name" value="Transcription factor, MADS-box"/>
    <property type="match status" value="1"/>
</dbReference>
<comment type="subcellular location">
    <subcellularLocation>
        <location evidence="1">Nucleus</location>
    </subcellularLocation>
</comment>
<feature type="compositionally biased region" description="Low complexity" evidence="6">
    <location>
        <begin position="302"/>
        <end position="327"/>
    </location>
</feature>
<evidence type="ECO:0000256" key="6">
    <source>
        <dbReference type="SAM" id="MobiDB-lite"/>
    </source>
</evidence>
<dbReference type="PRINTS" id="PR00404">
    <property type="entry name" value="MADSDOMAIN"/>
</dbReference>
<dbReference type="EMBL" id="BRPK01000005">
    <property type="protein sequence ID" value="GLB38372.1"/>
    <property type="molecule type" value="Genomic_DNA"/>
</dbReference>
<keyword evidence="3" id="KW-0238">DNA-binding</keyword>
<feature type="compositionally biased region" description="Acidic residues" evidence="6">
    <location>
        <begin position="248"/>
        <end position="257"/>
    </location>
</feature>
<dbReference type="AlphaFoldDB" id="A0A9P3PN60"/>
<keyword evidence="9" id="KW-1185">Reference proteome</keyword>
<feature type="compositionally biased region" description="Low complexity" evidence="6">
    <location>
        <begin position="345"/>
        <end position="371"/>
    </location>
</feature>
<dbReference type="PANTHER" id="PTHR48019">
    <property type="entry name" value="SERUM RESPONSE FACTOR HOMOLOG"/>
    <property type="match status" value="1"/>
</dbReference>
<dbReference type="GO" id="GO:0045944">
    <property type="term" value="P:positive regulation of transcription by RNA polymerase II"/>
    <property type="evidence" value="ECO:0007669"/>
    <property type="project" value="InterPro"/>
</dbReference>
<feature type="compositionally biased region" description="Polar residues" evidence="6">
    <location>
        <begin position="286"/>
        <end position="295"/>
    </location>
</feature>
<feature type="compositionally biased region" description="Gly residues" evidence="6">
    <location>
        <begin position="432"/>
        <end position="441"/>
    </location>
</feature>
<keyword evidence="2" id="KW-0805">Transcription regulation</keyword>
<dbReference type="InterPro" id="IPR050142">
    <property type="entry name" value="MADS-box/MEF2_TF"/>
</dbReference>
<dbReference type="SMART" id="SM00432">
    <property type="entry name" value="MADS"/>
    <property type="match status" value="1"/>
</dbReference>
<dbReference type="InterPro" id="IPR002100">
    <property type="entry name" value="TF_MADSbox"/>
</dbReference>
<feature type="region of interest" description="Disordered" evidence="6">
    <location>
        <begin position="204"/>
        <end position="441"/>
    </location>
</feature>
<dbReference type="SUPFAM" id="SSF55455">
    <property type="entry name" value="SRF-like"/>
    <property type="match status" value="1"/>
</dbReference>
<dbReference type="PROSITE" id="PS50066">
    <property type="entry name" value="MADS_BOX_2"/>
    <property type="match status" value="1"/>
</dbReference>
<dbReference type="GO" id="GO:0000987">
    <property type="term" value="F:cis-regulatory region sequence-specific DNA binding"/>
    <property type="evidence" value="ECO:0007669"/>
    <property type="project" value="InterPro"/>
</dbReference>
<dbReference type="InterPro" id="IPR033897">
    <property type="entry name" value="SRF-like_MADS-box"/>
</dbReference>